<dbReference type="EMBL" id="LAZR01051578">
    <property type="protein sequence ID" value="KKK84851.1"/>
    <property type="molecule type" value="Genomic_DNA"/>
</dbReference>
<comment type="caution">
    <text evidence="2">The sequence shown here is derived from an EMBL/GenBank/DDBJ whole genome shotgun (WGS) entry which is preliminary data.</text>
</comment>
<feature type="region of interest" description="Disordered" evidence="1">
    <location>
        <begin position="67"/>
        <end position="86"/>
    </location>
</feature>
<organism evidence="2">
    <name type="scientific">marine sediment metagenome</name>
    <dbReference type="NCBI Taxonomy" id="412755"/>
    <lineage>
        <taxon>unclassified sequences</taxon>
        <taxon>metagenomes</taxon>
        <taxon>ecological metagenomes</taxon>
    </lineage>
</organism>
<name>A0A0F9BKG3_9ZZZZ</name>
<evidence type="ECO:0000256" key="1">
    <source>
        <dbReference type="SAM" id="MobiDB-lite"/>
    </source>
</evidence>
<dbReference type="AlphaFoldDB" id="A0A0F9BKG3"/>
<evidence type="ECO:0000313" key="2">
    <source>
        <dbReference type="EMBL" id="KKK84851.1"/>
    </source>
</evidence>
<gene>
    <name evidence="2" type="ORF">LCGC14_2779200</name>
</gene>
<protein>
    <submittedName>
        <fullName evidence="2">Uncharacterized protein</fullName>
    </submittedName>
</protein>
<sequence length="86" mass="9510">MPHTLLTTAVELAKIVEGAQDNGLEGDDLKKSISVFLDRAVPAFEYHLQRATVRMDTEQAISREVATATATEEEETAFQMSQAKRT</sequence>
<accession>A0A0F9BKG3</accession>
<reference evidence="2" key="1">
    <citation type="journal article" date="2015" name="Nature">
        <title>Complex archaea that bridge the gap between prokaryotes and eukaryotes.</title>
        <authorList>
            <person name="Spang A."/>
            <person name="Saw J.H."/>
            <person name="Jorgensen S.L."/>
            <person name="Zaremba-Niedzwiedzka K."/>
            <person name="Martijn J."/>
            <person name="Lind A.E."/>
            <person name="van Eijk R."/>
            <person name="Schleper C."/>
            <person name="Guy L."/>
            <person name="Ettema T.J."/>
        </authorList>
    </citation>
    <scope>NUCLEOTIDE SEQUENCE</scope>
</reference>
<proteinExistence type="predicted"/>